<feature type="domain" description="Cupin type-2" evidence="1">
    <location>
        <begin position="50"/>
        <end position="110"/>
    </location>
</feature>
<dbReference type="RefSeq" id="WP_139687189.1">
    <property type="nucleotide sequence ID" value="NZ_WEHW01000011.1"/>
</dbReference>
<dbReference type="Pfam" id="PF07883">
    <property type="entry name" value="Cupin_2"/>
    <property type="match status" value="1"/>
</dbReference>
<protein>
    <submittedName>
        <fullName evidence="2">Cupin domain-containing protein</fullName>
    </submittedName>
</protein>
<dbReference type="EMBL" id="WEHW01000011">
    <property type="protein sequence ID" value="KAB7651722.1"/>
    <property type="molecule type" value="Genomic_DNA"/>
</dbReference>
<sequence>MTESTSSTSVPPENLSLFPAGDTNTAYAKFFVGKSWLKLLTKDRLVVANVTFEPGCRNNWHIHHKGGQILLVTAGRGWYQEEGKPAQALKPGDVVDIPPEVKHWHGAAKDSWFAHIAIEVPAEGASNEWCEPVDEKAYLAL</sequence>
<dbReference type="InterPro" id="IPR047263">
    <property type="entry name" value="HNL-like_cupin"/>
</dbReference>
<dbReference type="SUPFAM" id="SSF51182">
    <property type="entry name" value="RmlC-like cupins"/>
    <property type="match status" value="1"/>
</dbReference>
<name>A0AAI9WNA5_9BURK</name>
<accession>A0AAI9WNA5</accession>
<dbReference type="Gene3D" id="2.60.120.10">
    <property type="entry name" value="Jelly Rolls"/>
    <property type="match status" value="1"/>
</dbReference>
<dbReference type="PANTHER" id="PTHR43698">
    <property type="entry name" value="RIBD C-TERMINAL DOMAIN CONTAINING PROTEIN"/>
    <property type="match status" value="1"/>
</dbReference>
<reference evidence="2 3" key="1">
    <citation type="submission" date="2019-10" db="EMBL/GenBank/DDBJ databases">
        <title>Genome diversity of Sutterella seckii.</title>
        <authorList>
            <person name="Chaplin A.V."/>
            <person name="Sokolova S.R."/>
            <person name="Mosin K.A."/>
            <person name="Ivanova E.L."/>
            <person name="Kochetkova T.O."/>
            <person name="Goltsov A.Y."/>
            <person name="Trofimov D.Y."/>
            <person name="Efimov B.A."/>
        </authorList>
    </citation>
    <scope>NUCLEOTIDE SEQUENCE [LARGE SCALE GENOMIC DNA]</scope>
    <source>
        <strain evidence="2 3">ASD3426</strain>
    </source>
</reference>
<dbReference type="InterPro" id="IPR014710">
    <property type="entry name" value="RmlC-like_jellyroll"/>
</dbReference>
<gene>
    <name evidence="2" type="ORF">GBM96_04940</name>
</gene>
<dbReference type="PANTHER" id="PTHR43698:SF1">
    <property type="entry name" value="BLL4564 PROTEIN"/>
    <property type="match status" value="1"/>
</dbReference>
<dbReference type="InterPro" id="IPR011051">
    <property type="entry name" value="RmlC_Cupin_sf"/>
</dbReference>
<proteinExistence type="predicted"/>
<keyword evidence="3" id="KW-1185">Reference proteome</keyword>
<dbReference type="CDD" id="cd02233">
    <property type="entry name" value="cupin_HNL-like"/>
    <property type="match status" value="1"/>
</dbReference>
<comment type="caution">
    <text evidence="2">The sequence shown here is derived from an EMBL/GenBank/DDBJ whole genome shotgun (WGS) entry which is preliminary data.</text>
</comment>
<evidence type="ECO:0000259" key="1">
    <source>
        <dbReference type="Pfam" id="PF07883"/>
    </source>
</evidence>
<evidence type="ECO:0000313" key="2">
    <source>
        <dbReference type="EMBL" id="KAB7651722.1"/>
    </source>
</evidence>
<organism evidence="2 3">
    <name type="scientific">Sutterella seckii</name>
    <dbReference type="NCBI Taxonomy" id="1944635"/>
    <lineage>
        <taxon>Bacteria</taxon>
        <taxon>Pseudomonadati</taxon>
        <taxon>Pseudomonadota</taxon>
        <taxon>Betaproteobacteria</taxon>
        <taxon>Burkholderiales</taxon>
        <taxon>Sutterellaceae</taxon>
        <taxon>Sutterella</taxon>
    </lineage>
</organism>
<dbReference type="InterPro" id="IPR013096">
    <property type="entry name" value="Cupin_2"/>
</dbReference>
<evidence type="ECO:0000313" key="3">
    <source>
        <dbReference type="Proteomes" id="UP000469462"/>
    </source>
</evidence>
<dbReference type="AlphaFoldDB" id="A0AAI9WNA5"/>
<dbReference type="Proteomes" id="UP000469462">
    <property type="component" value="Unassembled WGS sequence"/>
</dbReference>